<keyword evidence="1" id="KW-0812">Transmembrane</keyword>
<gene>
    <name evidence="2" type="ORF">H0H26_00150</name>
</gene>
<evidence type="ECO:0000313" key="3">
    <source>
        <dbReference type="Proteomes" id="UP000596329"/>
    </source>
</evidence>
<keyword evidence="1" id="KW-1133">Transmembrane helix</keyword>
<name>A0A7U2NF54_FLAPS</name>
<organism evidence="2 3">
    <name type="scientific">Flavobacterium psychrophilum</name>
    <dbReference type="NCBI Taxonomy" id="96345"/>
    <lineage>
        <taxon>Bacteria</taxon>
        <taxon>Pseudomonadati</taxon>
        <taxon>Bacteroidota</taxon>
        <taxon>Flavobacteriia</taxon>
        <taxon>Flavobacteriales</taxon>
        <taxon>Flavobacteriaceae</taxon>
        <taxon>Flavobacterium</taxon>
    </lineage>
</organism>
<dbReference type="EMBL" id="CP059075">
    <property type="protein sequence ID" value="QRE04060.1"/>
    <property type="molecule type" value="Genomic_DNA"/>
</dbReference>
<evidence type="ECO:0000256" key="1">
    <source>
        <dbReference type="SAM" id="Phobius"/>
    </source>
</evidence>
<keyword evidence="1" id="KW-0472">Membrane</keyword>
<evidence type="ECO:0000313" key="2">
    <source>
        <dbReference type="EMBL" id="QRE04060.1"/>
    </source>
</evidence>
<reference evidence="2 3" key="1">
    <citation type="submission" date="2020-07" db="EMBL/GenBank/DDBJ databases">
        <title>Genomic characterization of Flavobacterium psychrophilum strains.</title>
        <authorList>
            <person name="Castillo D."/>
            <person name="Jorgensen J."/>
            <person name="Middelboe M."/>
        </authorList>
    </citation>
    <scope>NUCLEOTIDE SEQUENCE [LARGE SCALE GENOMIC DNA]</scope>
    <source>
        <strain evidence="2 3">FPS-R7</strain>
    </source>
</reference>
<dbReference type="RefSeq" id="WP_063742827.1">
    <property type="nucleotide sequence ID" value="NZ_CP059075.1"/>
</dbReference>
<protein>
    <submittedName>
        <fullName evidence="2">Uncharacterized protein</fullName>
    </submittedName>
</protein>
<sequence>MFKYKFTPIIFLVALFVIVIIYLLSGKEIEKENKLLKNGVHFSGEITEIDQSNNHDFGIIRVKIIESSIKRFKSKTANTNFPYTISGNVAEIYNYIPIEIKKGDKIFLNSNEKTISFFDDNKVLVKAEIYIIKEKIDLEFIKNKTEIQ</sequence>
<dbReference type="Proteomes" id="UP000596329">
    <property type="component" value="Chromosome"/>
</dbReference>
<dbReference type="AlphaFoldDB" id="A0A7U2NF54"/>
<accession>A0A7U2NF54</accession>
<feature type="transmembrane region" description="Helical" evidence="1">
    <location>
        <begin position="6"/>
        <end position="24"/>
    </location>
</feature>
<proteinExistence type="predicted"/>